<sequence>MMSHSGDKNTAPEKGELPPAYQAVKSEVTLVEKHGRHGDHVSGGTVTKAPIKGAPKKAPTTTNLYREVHLPLGSCPKPESVQCCRKGEFHCSTWTATCQVQLNGAQRKPNIIGTHWEWQADLHSWDYRHMVSPRALSGRHDQIEHEHQVRLRFYNDAAGGQPVATFRLQFWTKDADRCLPRLAPREVAAVLAEETWFWDNDWDEEKFACRPKCRDRIWPWYYSLFDDPKIKPIHCRGRFAEGEQPVRADGTKFAVGQGLRVDRHKLNKLNKKLEALIQRGWREI</sequence>
<keyword evidence="3" id="KW-1185">Reference proteome</keyword>
<organism evidence="2 3">
    <name type="scientific">Lasiosphaeris hirsuta</name>
    <dbReference type="NCBI Taxonomy" id="260670"/>
    <lineage>
        <taxon>Eukaryota</taxon>
        <taxon>Fungi</taxon>
        <taxon>Dikarya</taxon>
        <taxon>Ascomycota</taxon>
        <taxon>Pezizomycotina</taxon>
        <taxon>Sordariomycetes</taxon>
        <taxon>Sordariomycetidae</taxon>
        <taxon>Sordariales</taxon>
        <taxon>Lasiosphaeriaceae</taxon>
        <taxon>Lasiosphaeris</taxon>
    </lineage>
</organism>
<evidence type="ECO:0000256" key="1">
    <source>
        <dbReference type="SAM" id="MobiDB-lite"/>
    </source>
</evidence>
<feature type="region of interest" description="Disordered" evidence="1">
    <location>
        <begin position="1"/>
        <end position="20"/>
    </location>
</feature>
<evidence type="ECO:0000313" key="3">
    <source>
        <dbReference type="Proteomes" id="UP001172102"/>
    </source>
</evidence>
<dbReference type="Proteomes" id="UP001172102">
    <property type="component" value="Unassembled WGS sequence"/>
</dbReference>
<evidence type="ECO:0000313" key="2">
    <source>
        <dbReference type="EMBL" id="KAK0725985.1"/>
    </source>
</evidence>
<protein>
    <submittedName>
        <fullName evidence="2">Uncharacterized protein</fullName>
    </submittedName>
</protein>
<reference evidence="2" key="1">
    <citation type="submission" date="2023-06" db="EMBL/GenBank/DDBJ databases">
        <title>Genome-scale phylogeny and comparative genomics of the fungal order Sordariales.</title>
        <authorList>
            <consortium name="Lawrence Berkeley National Laboratory"/>
            <person name="Hensen N."/>
            <person name="Bonometti L."/>
            <person name="Westerberg I."/>
            <person name="Brannstrom I.O."/>
            <person name="Guillou S."/>
            <person name="Cros-Aarteil S."/>
            <person name="Calhoun S."/>
            <person name="Haridas S."/>
            <person name="Kuo A."/>
            <person name="Mondo S."/>
            <person name="Pangilinan J."/>
            <person name="Riley R."/>
            <person name="Labutti K."/>
            <person name="Andreopoulos B."/>
            <person name="Lipzen A."/>
            <person name="Chen C."/>
            <person name="Yanf M."/>
            <person name="Daum C."/>
            <person name="Ng V."/>
            <person name="Clum A."/>
            <person name="Steindorff A."/>
            <person name="Ohm R."/>
            <person name="Martin F."/>
            <person name="Silar P."/>
            <person name="Natvig D."/>
            <person name="Lalanne C."/>
            <person name="Gautier V."/>
            <person name="Ament-Velasquez S.L."/>
            <person name="Kruys A."/>
            <person name="Hutchinson M.I."/>
            <person name="Powell A.J."/>
            <person name="Barry K."/>
            <person name="Miller A.N."/>
            <person name="Grigoriev I.V."/>
            <person name="Debuchy R."/>
            <person name="Gladieux P."/>
            <person name="Thoren M.H."/>
            <person name="Johannesson H."/>
        </authorList>
    </citation>
    <scope>NUCLEOTIDE SEQUENCE</scope>
    <source>
        <strain evidence="2">SMH4607-1</strain>
    </source>
</reference>
<feature type="compositionally biased region" description="Basic and acidic residues" evidence="1">
    <location>
        <begin position="1"/>
        <end position="16"/>
    </location>
</feature>
<feature type="compositionally biased region" description="Low complexity" evidence="1">
    <location>
        <begin position="47"/>
        <end position="59"/>
    </location>
</feature>
<proteinExistence type="predicted"/>
<gene>
    <name evidence="2" type="ORF">B0H67DRAFT_608037</name>
</gene>
<dbReference type="EMBL" id="JAUKUA010000002">
    <property type="protein sequence ID" value="KAK0725985.1"/>
    <property type="molecule type" value="Genomic_DNA"/>
</dbReference>
<feature type="region of interest" description="Disordered" evidence="1">
    <location>
        <begin position="34"/>
        <end position="59"/>
    </location>
</feature>
<dbReference type="AlphaFoldDB" id="A0AA40B1S2"/>
<name>A0AA40B1S2_9PEZI</name>
<comment type="caution">
    <text evidence="2">The sequence shown here is derived from an EMBL/GenBank/DDBJ whole genome shotgun (WGS) entry which is preliminary data.</text>
</comment>
<accession>A0AA40B1S2</accession>